<sequence>MSYLERQQAAFAQSVQAVASKVAPKRTLAAPPVSAPSPAPSNTSSTSKNEESKDLKRKREPANVVFSQPAITGMGTEIGTQIQFAINYLKEKRDPKTIHDILGYLSQTYAPERARRTISDILKKHQKVKFIPDPKSKTWESGTFEHRPTINVRNKKDLIEFLQAKKDAQGIKIKDLKDGWPDCDAALHQLEAEHNILVTRQKKDNAAKMIWCDDPSLHTYIDPEFHALWNQVKLPSVDDTVRNLLAAGQKPASEDPSKRIKLPPKPKEKKKKAPRKGGRETNKHMTHLLKDFSHMKR</sequence>
<dbReference type="Pfam" id="PF18121">
    <property type="entry name" value="TFA2_Winged_2"/>
    <property type="match status" value="1"/>
</dbReference>
<dbReference type="AlphaFoldDB" id="A0A9P7ZBU2"/>
<keyword evidence="3 7" id="KW-0238">DNA-binding</keyword>
<dbReference type="Pfam" id="PF22254">
    <property type="entry name" value="TFA2_E-tether"/>
    <property type="match status" value="1"/>
</dbReference>
<protein>
    <recommendedName>
        <fullName evidence="7">Transcription initiation factor IIE subunit beta</fullName>
    </recommendedName>
</protein>
<dbReference type="EMBL" id="MU253741">
    <property type="protein sequence ID" value="KAG9248901.1"/>
    <property type="molecule type" value="Genomic_DNA"/>
</dbReference>
<evidence type="ECO:0000313" key="11">
    <source>
        <dbReference type="Proteomes" id="UP000887226"/>
    </source>
</evidence>
<feature type="compositionally biased region" description="Basic residues" evidence="8">
    <location>
        <begin position="259"/>
        <end position="276"/>
    </location>
</feature>
<dbReference type="PROSITE" id="PS51351">
    <property type="entry name" value="TFIIE_BETA_C"/>
    <property type="match status" value="1"/>
</dbReference>
<feature type="domain" description="TFIIE beta" evidence="9">
    <location>
        <begin position="70"/>
        <end position="153"/>
    </location>
</feature>
<evidence type="ECO:0000256" key="2">
    <source>
        <dbReference type="ARBA" id="ARBA00023015"/>
    </source>
</evidence>
<evidence type="ECO:0000313" key="10">
    <source>
        <dbReference type="EMBL" id="KAG9248901.1"/>
    </source>
</evidence>
<dbReference type="Proteomes" id="UP000887226">
    <property type="component" value="Unassembled WGS sequence"/>
</dbReference>
<organism evidence="10 11">
    <name type="scientific">Calycina marina</name>
    <dbReference type="NCBI Taxonomy" id="1763456"/>
    <lineage>
        <taxon>Eukaryota</taxon>
        <taxon>Fungi</taxon>
        <taxon>Dikarya</taxon>
        <taxon>Ascomycota</taxon>
        <taxon>Pezizomycotina</taxon>
        <taxon>Leotiomycetes</taxon>
        <taxon>Helotiales</taxon>
        <taxon>Pezizellaceae</taxon>
        <taxon>Calycina</taxon>
    </lineage>
</organism>
<dbReference type="PANTHER" id="PTHR12716">
    <property type="entry name" value="TRANSCRIPTION INITIATION FACTOR IIE, BETA SUBUNIT"/>
    <property type="match status" value="1"/>
</dbReference>
<feature type="compositionally biased region" description="Basic and acidic residues" evidence="8">
    <location>
        <begin position="277"/>
        <end position="297"/>
    </location>
</feature>
<keyword evidence="5 7" id="KW-0539">Nucleus</keyword>
<dbReference type="InterPro" id="IPR016656">
    <property type="entry name" value="TFIIE-bsu"/>
</dbReference>
<name>A0A9P7ZBU2_9HELO</name>
<dbReference type="InterPro" id="IPR054600">
    <property type="entry name" value="TFA2_E-tether"/>
</dbReference>
<dbReference type="GO" id="GO:0005673">
    <property type="term" value="C:transcription factor TFIIE complex"/>
    <property type="evidence" value="ECO:0007669"/>
    <property type="project" value="UniProtKB-UniRule"/>
</dbReference>
<dbReference type="InterPro" id="IPR003166">
    <property type="entry name" value="TFIIE_bsu_DNA-bd"/>
</dbReference>
<proteinExistence type="inferred from homology"/>
<feature type="region of interest" description="Disordered" evidence="8">
    <location>
        <begin position="22"/>
        <end position="63"/>
    </location>
</feature>
<dbReference type="PANTHER" id="PTHR12716:SF8">
    <property type="entry name" value="TRANSCRIPTION INITIATION FACTOR IIE SUBUNIT BETA"/>
    <property type="match status" value="1"/>
</dbReference>
<dbReference type="OrthoDB" id="5323195at2759"/>
<accession>A0A9P7ZBU2</accession>
<dbReference type="InterPro" id="IPR040501">
    <property type="entry name" value="TFA2_Winged_2"/>
</dbReference>
<comment type="caution">
    <text evidence="10">The sequence shown here is derived from an EMBL/GenBank/DDBJ whole genome shotgun (WGS) entry which is preliminary data.</text>
</comment>
<keyword evidence="11" id="KW-1185">Reference proteome</keyword>
<dbReference type="Pfam" id="PF02186">
    <property type="entry name" value="TFIIE_beta"/>
    <property type="match status" value="1"/>
</dbReference>
<keyword evidence="2 7" id="KW-0805">Transcription regulation</keyword>
<comment type="similarity">
    <text evidence="7">Belongs to the TFIIE beta subunit family.</text>
</comment>
<gene>
    <name evidence="10" type="ORF">BJ878DRAFT_485926</name>
</gene>
<reference evidence="10" key="1">
    <citation type="journal article" date="2021" name="IMA Fungus">
        <title>Genomic characterization of three marine fungi, including Emericellopsis atlantica sp. nov. with signatures of a generalist lifestyle and marine biomass degradation.</title>
        <authorList>
            <person name="Hagestad O.C."/>
            <person name="Hou L."/>
            <person name="Andersen J.H."/>
            <person name="Hansen E.H."/>
            <person name="Altermark B."/>
            <person name="Li C."/>
            <person name="Kuhnert E."/>
            <person name="Cox R.J."/>
            <person name="Crous P.W."/>
            <person name="Spatafora J.W."/>
            <person name="Lail K."/>
            <person name="Amirebrahimi M."/>
            <person name="Lipzen A."/>
            <person name="Pangilinan J."/>
            <person name="Andreopoulos W."/>
            <person name="Hayes R.D."/>
            <person name="Ng V."/>
            <person name="Grigoriev I.V."/>
            <person name="Jackson S.A."/>
            <person name="Sutton T.D.S."/>
            <person name="Dobson A.D.W."/>
            <person name="Rama T."/>
        </authorList>
    </citation>
    <scope>NUCLEOTIDE SEQUENCE</scope>
    <source>
        <strain evidence="10">TRa3180A</strain>
    </source>
</reference>
<evidence type="ECO:0000256" key="7">
    <source>
        <dbReference type="PIRNR" id="PIRNR016398"/>
    </source>
</evidence>
<comment type="function">
    <text evidence="6 7">Recruits TFIIH to the initiation complex and stimulates the RNA polymerase II C-terminal domain kinase and DNA-dependent ATPase activities of TFIIH. Both TFIIH and TFIIE are required for promoter clearance by RNA polymerase.</text>
</comment>
<evidence type="ECO:0000256" key="6">
    <source>
        <dbReference type="ARBA" id="ARBA00025581"/>
    </source>
</evidence>
<dbReference type="GO" id="GO:0006367">
    <property type="term" value="P:transcription initiation at RNA polymerase II promoter"/>
    <property type="evidence" value="ECO:0007669"/>
    <property type="project" value="UniProtKB-UniRule"/>
</dbReference>
<dbReference type="GO" id="GO:0003677">
    <property type="term" value="F:DNA binding"/>
    <property type="evidence" value="ECO:0007669"/>
    <property type="project" value="UniProtKB-UniRule"/>
</dbReference>
<keyword evidence="4 7" id="KW-0804">Transcription</keyword>
<dbReference type="GO" id="GO:0001097">
    <property type="term" value="F:TFIIH-class transcription factor complex binding"/>
    <property type="evidence" value="ECO:0007669"/>
    <property type="project" value="TreeGrafter"/>
</dbReference>
<evidence type="ECO:0000256" key="5">
    <source>
        <dbReference type="ARBA" id="ARBA00023242"/>
    </source>
</evidence>
<evidence type="ECO:0000256" key="1">
    <source>
        <dbReference type="ARBA" id="ARBA00004123"/>
    </source>
</evidence>
<evidence type="ECO:0000256" key="3">
    <source>
        <dbReference type="ARBA" id="ARBA00023125"/>
    </source>
</evidence>
<evidence type="ECO:0000256" key="8">
    <source>
        <dbReference type="SAM" id="MobiDB-lite"/>
    </source>
</evidence>
<dbReference type="PIRSF" id="PIRSF016398">
    <property type="entry name" value="TFIIE-beta"/>
    <property type="match status" value="1"/>
</dbReference>
<comment type="subcellular location">
    <subcellularLocation>
        <location evidence="1 7">Nucleus</location>
    </subcellularLocation>
</comment>
<evidence type="ECO:0000259" key="9">
    <source>
        <dbReference type="PROSITE" id="PS51351"/>
    </source>
</evidence>
<comment type="subunit">
    <text evidence="7">Tetramer of two alpha and two beta chains.</text>
</comment>
<feature type="region of interest" description="Disordered" evidence="8">
    <location>
        <begin position="247"/>
        <end position="297"/>
    </location>
</feature>
<evidence type="ECO:0000256" key="4">
    <source>
        <dbReference type="ARBA" id="ARBA00023163"/>
    </source>
</evidence>